<reference evidence="1" key="1">
    <citation type="submission" date="2020-03" db="EMBL/GenBank/DDBJ databases">
        <title>Castanea mollissima Vanexum genome sequencing.</title>
        <authorList>
            <person name="Staton M."/>
        </authorList>
    </citation>
    <scope>NUCLEOTIDE SEQUENCE</scope>
    <source>
        <tissue evidence="1">Leaf</tissue>
    </source>
</reference>
<name>A0A8J4R569_9ROSI</name>
<dbReference type="AlphaFoldDB" id="A0A8J4R569"/>
<sequence length="95" mass="10875">MQHYHVRRPTAARPPPHHQAGFNFLDSIQVHLTQTGLPFKKGVLKVFAQYKKGSNKTNTVLKKSIIPDSIIEFHRRCQPILKNLLRTLTVVSYDG</sequence>
<comment type="caution">
    <text evidence="1">The sequence shown here is derived from an EMBL/GenBank/DDBJ whole genome shotgun (WGS) entry which is preliminary data.</text>
</comment>
<keyword evidence="2" id="KW-1185">Reference proteome</keyword>
<evidence type="ECO:0000313" key="1">
    <source>
        <dbReference type="EMBL" id="KAF3964128.1"/>
    </source>
</evidence>
<accession>A0A8J4R569</accession>
<organism evidence="1 2">
    <name type="scientific">Castanea mollissima</name>
    <name type="common">Chinese chestnut</name>
    <dbReference type="NCBI Taxonomy" id="60419"/>
    <lineage>
        <taxon>Eukaryota</taxon>
        <taxon>Viridiplantae</taxon>
        <taxon>Streptophyta</taxon>
        <taxon>Embryophyta</taxon>
        <taxon>Tracheophyta</taxon>
        <taxon>Spermatophyta</taxon>
        <taxon>Magnoliopsida</taxon>
        <taxon>eudicotyledons</taxon>
        <taxon>Gunneridae</taxon>
        <taxon>Pentapetalae</taxon>
        <taxon>rosids</taxon>
        <taxon>fabids</taxon>
        <taxon>Fagales</taxon>
        <taxon>Fagaceae</taxon>
        <taxon>Castanea</taxon>
    </lineage>
</organism>
<dbReference type="EMBL" id="JRKL02001414">
    <property type="protein sequence ID" value="KAF3964128.1"/>
    <property type="molecule type" value="Genomic_DNA"/>
</dbReference>
<proteinExistence type="predicted"/>
<protein>
    <submittedName>
        <fullName evidence="1">Uncharacterized protein</fullName>
    </submittedName>
</protein>
<gene>
    <name evidence="1" type="ORF">CMV_011550</name>
</gene>
<dbReference type="Proteomes" id="UP000737018">
    <property type="component" value="Unassembled WGS sequence"/>
</dbReference>
<evidence type="ECO:0000313" key="2">
    <source>
        <dbReference type="Proteomes" id="UP000737018"/>
    </source>
</evidence>